<evidence type="ECO:0000313" key="2">
    <source>
        <dbReference type="EMBL" id="KNZ62464.1"/>
    </source>
</evidence>
<keyword evidence="1" id="KW-1133">Transmembrane helix</keyword>
<dbReference type="EMBL" id="LAVV01002976">
    <property type="protein sequence ID" value="KNZ62464.1"/>
    <property type="molecule type" value="Genomic_DNA"/>
</dbReference>
<dbReference type="Proteomes" id="UP000037035">
    <property type="component" value="Unassembled WGS sequence"/>
</dbReference>
<dbReference type="AlphaFoldDB" id="A0A0L6VP22"/>
<dbReference type="OrthoDB" id="2506903at2759"/>
<name>A0A0L6VP22_9BASI</name>
<dbReference type="STRING" id="27349.A0A0L6VP22"/>
<feature type="transmembrane region" description="Helical" evidence="1">
    <location>
        <begin position="17"/>
        <end position="36"/>
    </location>
</feature>
<evidence type="ECO:0000256" key="1">
    <source>
        <dbReference type="SAM" id="Phobius"/>
    </source>
</evidence>
<keyword evidence="1" id="KW-0812">Transmembrane</keyword>
<sequence length="140" mass="16013">MQNGDFPPSFLPTKVCLLMLTSSFITSLFMHIKILWGLLKQDLVPRAPDLSALEEFYRRFRQTKKIEQAVNSGLENSPIPKQIGHSPRQQLRLLHSRTHGLIGLINLPLPRMLTSKSIPKWPKTCPCSYRLTIISYTISN</sequence>
<keyword evidence="3" id="KW-1185">Reference proteome</keyword>
<protein>
    <submittedName>
        <fullName evidence="2">Uncharacterized protein</fullName>
    </submittedName>
</protein>
<keyword evidence="1" id="KW-0472">Membrane</keyword>
<organism evidence="2 3">
    <name type="scientific">Puccinia sorghi</name>
    <dbReference type="NCBI Taxonomy" id="27349"/>
    <lineage>
        <taxon>Eukaryota</taxon>
        <taxon>Fungi</taxon>
        <taxon>Dikarya</taxon>
        <taxon>Basidiomycota</taxon>
        <taxon>Pucciniomycotina</taxon>
        <taxon>Pucciniomycetes</taxon>
        <taxon>Pucciniales</taxon>
        <taxon>Pucciniaceae</taxon>
        <taxon>Puccinia</taxon>
    </lineage>
</organism>
<proteinExistence type="predicted"/>
<comment type="caution">
    <text evidence="2">The sequence shown here is derived from an EMBL/GenBank/DDBJ whole genome shotgun (WGS) entry which is preliminary data.</text>
</comment>
<reference evidence="2 3" key="1">
    <citation type="submission" date="2015-08" db="EMBL/GenBank/DDBJ databases">
        <title>Next Generation Sequencing and Analysis of the Genome of Puccinia sorghi L Schw, the Causal Agent of Maize Common Rust.</title>
        <authorList>
            <person name="Rochi L."/>
            <person name="Burguener G."/>
            <person name="Darino M."/>
            <person name="Turjanski A."/>
            <person name="Kreff E."/>
            <person name="Dieguez M.J."/>
            <person name="Sacco F."/>
        </authorList>
    </citation>
    <scope>NUCLEOTIDE SEQUENCE [LARGE SCALE GENOMIC DNA]</scope>
    <source>
        <strain evidence="2 3">RO10H11247</strain>
    </source>
</reference>
<gene>
    <name evidence="2" type="ORF">VP01_1267g5</name>
</gene>
<dbReference type="VEuPathDB" id="FungiDB:VP01_1267g5"/>
<accession>A0A0L6VP22</accession>
<evidence type="ECO:0000313" key="3">
    <source>
        <dbReference type="Proteomes" id="UP000037035"/>
    </source>
</evidence>